<keyword evidence="3" id="KW-1185">Reference proteome</keyword>
<dbReference type="InterPro" id="IPR004843">
    <property type="entry name" value="Calcineurin-like_PHP"/>
</dbReference>
<protein>
    <submittedName>
        <fullName evidence="2">Metallophosphoesterase</fullName>
    </submittedName>
</protein>
<dbReference type="Gene3D" id="3.60.21.10">
    <property type="match status" value="1"/>
</dbReference>
<evidence type="ECO:0000259" key="1">
    <source>
        <dbReference type="Pfam" id="PF00149"/>
    </source>
</evidence>
<name>A0ABS5EZY9_9PROT</name>
<dbReference type="PANTHER" id="PTHR43143:SF1">
    <property type="entry name" value="SERINE_THREONINE-PROTEIN PHOSPHATASE CPPED1"/>
    <property type="match status" value="1"/>
</dbReference>
<dbReference type="RefSeq" id="WP_211853541.1">
    <property type="nucleotide sequence ID" value="NZ_JAAGBB010000018.1"/>
</dbReference>
<dbReference type="Pfam" id="PF00149">
    <property type="entry name" value="Metallophos"/>
    <property type="match status" value="1"/>
</dbReference>
<dbReference type="EMBL" id="JAAGBB010000018">
    <property type="protein sequence ID" value="MBR0665870.1"/>
    <property type="molecule type" value="Genomic_DNA"/>
</dbReference>
<evidence type="ECO:0000313" key="3">
    <source>
        <dbReference type="Proteomes" id="UP001196870"/>
    </source>
</evidence>
<dbReference type="InterPro" id="IPR051918">
    <property type="entry name" value="STPP_CPPED1"/>
</dbReference>
<sequence length="283" mass="30874">MFTLAQISDTHLGAGTALFRANFDAVAAALAAEIPDIIVASGDVSLDGADSEADMAFAAASFARLPRPVLAVPGNHDVGDHPDRAPRQPFDTERLLRFRRHFGQERWVLDRDGWRLLGLNSQVCGTGHPEEVAQADFIAEALASLGDRRLAVFLHKPVFVTTADDPLFDYWSVPPFARAPFLPLLAHPALRLVASGHLHLHHEVARGAVRFAWAPSVGFIVAEDEQPDLPGARPCGYLLHRFDADHVETSLVVPDGMERPFIHQVRAEAYPNSDLLKAQPDAA</sequence>
<gene>
    <name evidence="2" type="ORF">GXW71_16045</name>
</gene>
<dbReference type="Proteomes" id="UP001196870">
    <property type="component" value="Unassembled WGS sequence"/>
</dbReference>
<proteinExistence type="predicted"/>
<comment type="caution">
    <text evidence="2">The sequence shown here is derived from an EMBL/GenBank/DDBJ whole genome shotgun (WGS) entry which is preliminary data.</text>
</comment>
<reference evidence="3" key="1">
    <citation type="journal article" date="2021" name="Syst. Appl. Microbiol.">
        <title>Roseomonas hellenica sp. nov., isolated from roots of wild-growing Alkanna tinctoria.</title>
        <authorList>
            <person name="Rat A."/>
            <person name="Naranjo H.D."/>
            <person name="Lebbe L."/>
            <person name="Cnockaert M."/>
            <person name="Krigas N."/>
            <person name="Grigoriadou K."/>
            <person name="Maloupa E."/>
            <person name="Willems A."/>
        </authorList>
    </citation>
    <scope>NUCLEOTIDE SEQUENCE [LARGE SCALE GENOMIC DNA]</scope>
    <source>
        <strain evidence="3">LMG 31523</strain>
    </source>
</reference>
<dbReference type="SUPFAM" id="SSF56300">
    <property type="entry name" value="Metallo-dependent phosphatases"/>
    <property type="match status" value="1"/>
</dbReference>
<organism evidence="2 3">
    <name type="scientific">Plastoroseomonas hellenica</name>
    <dbReference type="NCBI Taxonomy" id="2687306"/>
    <lineage>
        <taxon>Bacteria</taxon>
        <taxon>Pseudomonadati</taxon>
        <taxon>Pseudomonadota</taxon>
        <taxon>Alphaproteobacteria</taxon>
        <taxon>Acetobacterales</taxon>
        <taxon>Acetobacteraceae</taxon>
        <taxon>Plastoroseomonas</taxon>
    </lineage>
</organism>
<accession>A0ABS5EZY9</accession>
<feature type="domain" description="Calcineurin-like phosphoesterase" evidence="1">
    <location>
        <begin position="3"/>
        <end position="199"/>
    </location>
</feature>
<evidence type="ECO:0000313" key="2">
    <source>
        <dbReference type="EMBL" id="MBR0665870.1"/>
    </source>
</evidence>
<dbReference type="PANTHER" id="PTHR43143">
    <property type="entry name" value="METALLOPHOSPHOESTERASE, CALCINEURIN SUPERFAMILY"/>
    <property type="match status" value="1"/>
</dbReference>
<dbReference type="InterPro" id="IPR029052">
    <property type="entry name" value="Metallo-depent_PP-like"/>
</dbReference>